<dbReference type="OrthoDB" id="10263222at2759"/>
<dbReference type="InterPro" id="IPR007174">
    <property type="entry name" value="Las1"/>
</dbReference>
<dbReference type="GO" id="GO:0000460">
    <property type="term" value="P:maturation of 5.8S rRNA"/>
    <property type="evidence" value="ECO:0000318"/>
    <property type="project" value="GO_Central"/>
</dbReference>
<comment type="caution">
    <text evidence="2">The sequence shown here is derived from an EMBL/GenBank/DDBJ whole genome shotgun (WGS) entry which is preliminary data.</text>
</comment>
<evidence type="ECO:0000256" key="1">
    <source>
        <dbReference type="SAM" id="MobiDB-lite"/>
    </source>
</evidence>
<organism evidence="2 3">
    <name type="scientific">Zostera marina</name>
    <name type="common">Eelgrass</name>
    <dbReference type="NCBI Taxonomy" id="29655"/>
    <lineage>
        <taxon>Eukaryota</taxon>
        <taxon>Viridiplantae</taxon>
        <taxon>Streptophyta</taxon>
        <taxon>Embryophyta</taxon>
        <taxon>Tracheophyta</taxon>
        <taxon>Spermatophyta</taxon>
        <taxon>Magnoliopsida</taxon>
        <taxon>Liliopsida</taxon>
        <taxon>Zosteraceae</taxon>
        <taxon>Zostera</taxon>
    </lineage>
</organism>
<dbReference type="GO" id="GO:0005634">
    <property type="term" value="C:nucleus"/>
    <property type="evidence" value="ECO:0000318"/>
    <property type="project" value="GO_Central"/>
</dbReference>
<accession>A0A0K9P9F5</accession>
<proteinExistence type="predicted"/>
<dbReference type="Proteomes" id="UP000036987">
    <property type="component" value="Unassembled WGS sequence"/>
</dbReference>
<dbReference type="GO" id="GO:0004519">
    <property type="term" value="F:endonuclease activity"/>
    <property type="evidence" value="ECO:0007669"/>
    <property type="project" value="InterPro"/>
</dbReference>
<dbReference type="STRING" id="29655.A0A0K9P9F5"/>
<dbReference type="PANTHER" id="PTHR15002">
    <property type="entry name" value="RIBOSOMAL BIOGENESIS PROTEIN LAS1L"/>
    <property type="match status" value="1"/>
</dbReference>
<feature type="region of interest" description="Disordered" evidence="1">
    <location>
        <begin position="467"/>
        <end position="488"/>
    </location>
</feature>
<dbReference type="AlphaFoldDB" id="A0A0K9P9F5"/>
<evidence type="ECO:0000313" key="3">
    <source>
        <dbReference type="Proteomes" id="UP000036987"/>
    </source>
</evidence>
<feature type="compositionally biased region" description="Polar residues" evidence="1">
    <location>
        <begin position="467"/>
        <end position="480"/>
    </location>
</feature>
<protein>
    <recommendedName>
        <fullName evidence="4">Las1-like family protein</fullName>
    </recommendedName>
</protein>
<dbReference type="Pfam" id="PF04031">
    <property type="entry name" value="Las1"/>
    <property type="match status" value="1"/>
</dbReference>
<dbReference type="GO" id="GO:0000470">
    <property type="term" value="P:maturation of LSU-rRNA"/>
    <property type="evidence" value="ECO:0000318"/>
    <property type="project" value="GO_Central"/>
</dbReference>
<name>A0A0K9P9F5_ZOSMR</name>
<evidence type="ECO:0000313" key="2">
    <source>
        <dbReference type="EMBL" id="KMZ65703.1"/>
    </source>
</evidence>
<dbReference type="PANTHER" id="PTHR15002:SF0">
    <property type="entry name" value="RIBOSOMAL BIOGENESIS PROTEIN LAS1L"/>
    <property type="match status" value="1"/>
</dbReference>
<keyword evidence="3" id="KW-1185">Reference proteome</keyword>
<gene>
    <name evidence="2" type="ORF">ZOSMA_310G00070</name>
</gene>
<sequence>MLVMLYSMAITRFVNGFVEKVNGFDNFMIKHAPQKKKQSIFELADVIGIPRMLVDIRHESSHGEPPSLPLLRLASTTALDWLKSHYWETQRRMIPDVRKEIKSSLLEVLDDIKIKQADKLSSPHSKRKRKRASKTSKIIARLYSAHPMEVVSVLLEMYISQVPHGTKIGCNDESSMTNENRLDSSINVLKATIIVLSKERPRMALTMLKEILKVTEANMQERAENFYTSRTQENICEVSHLSSLVFWLVMKLKELNNANLVIDETQSVMSSADTAPRVSLMALLRQCLLLSASGNTHFLDSALLLADMVGDKTMIEKLKIMSSVMFENPVLSNETTPMGSNEFNLSNEKHFLSQASKKLKILKSRLKESPSSVKIQVAENENEPTNKRWTLVKSWSTCPIGMLPCPLSSTAFLPCLDMVHDVCKDKAIIRNGNKNMNDAAVGTCKTSESELLEDPSIMKLHEISNLKKGTNKNSPSNEMSINGMVKMM</sequence>
<dbReference type="EMBL" id="LFYR01001014">
    <property type="protein sequence ID" value="KMZ65703.1"/>
    <property type="molecule type" value="Genomic_DNA"/>
</dbReference>
<reference evidence="3" key="1">
    <citation type="journal article" date="2016" name="Nature">
        <title>The genome of the seagrass Zostera marina reveals angiosperm adaptation to the sea.</title>
        <authorList>
            <person name="Olsen J.L."/>
            <person name="Rouze P."/>
            <person name="Verhelst B."/>
            <person name="Lin Y.-C."/>
            <person name="Bayer T."/>
            <person name="Collen J."/>
            <person name="Dattolo E."/>
            <person name="De Paoli E."/>
            <person name="Dittami S."/>
            <person name="Maumus F."/>
            <person name="Michel G."/>
            <person name="Kersting A."/>
            <person name="Lauritano C."/>
            <person name="Lohaus R."/>
            <person name="Toepel M."/>
            <person name="Tonon T."/>
            <person name="Vanneste K."/>
            <person name="Amirebrahimi M."/>
            <person name="Brakel J."/>
            <person name="Bostroem C."/>
            <person name="Chovatia M."/>
            <person name="Grimwood J."/>
            <person name="Jenkins J.W."/>
            <person name="Jueterbock A."/>
            <person name="Mraz A."/>
            <person name="Stam W.T."/>
            <person name="Tice H."/>
            <person name="Bornberg-Bauer E."/>
            <person name="Green P.J."/>
            <person name="Pearson G.A."/>
            <person name="Procaccini G."/>
            <person name="Duarte C.M."/>
            <person name="Schmutz J."/>
            <person name="Reusch T.B.H."/>
            <person name="Van de Peer Y."/>
        </authorList>
    </citation>
    <scope>NUCLEOTIDE SEQUENCE [LARGE SCALE GENOMIC DNA]</scope>
    <source>
        <strain evidence="3">cv. Finnish</strain>
    </source>
</reference>
<evidence type="ECO:0008006" key="4">
    <source>
        <dbReference type="Google" id="ProtNLM"/>
    </source>
</evidence>
<dbReference type="GO" id="GO:0090730">
    <property type="term" value="C:Las1 complex"/>
    <property type="evidence" value="ECO:0007669"/>
    <property type="project" value="InterPro"/>
</dbReference>